<sequence>MTLLAHASESSVSSASREVLKLQEITLEYPDGVDSAGNPATLKALDSVSFSASAGEMTAIVGASGSGKSSLLWVAATLVKPTAGTVLLDGASVGSLSDRERAQLRAEKIGIIFQQPNLLPSLTAREQLVLVAHMNGARGKALRAARSRADDLLDMVGLSAAADRRAHQLSGGQRQRVNIARALMGSPSLLLADEPTSALDAERSASIVSLLADVTGEFGVATVMVTHDLTMTDSVDHVVQMNDGVAKVLK</sequence>
<dbReference type="GO" id="GO:0022857">
    <property type="term" value="F:transmembrane transporter activity"/>
    <property type="evidence" value="ECO:0007669"/>
    <property type="project" value="TreeGrafter"/>
</dbReference>
<keyword evidence="2" id="KW-0547">Nucleotide-binding</keyword>
<dbReference type="PANTHER" id="PTHR24220:SF685">
    <property type="entry name" value="ABC TRANSPORTER RELATED"/>
    <property type="match status" value="1"/>
</dbReference>
<dbReference type="PANTHER" id="PTHR24220">
    <property type="entry name" value="IMPORT ATP-BINDING PROTEIN"/>
    <property type="match status" value="1"/>
</dbReference>
<dbReference type="Proteomes" id="UP000600171">
    <property type="component" value="Unassembled WGS sequence"/>
</dbReference>
<keyword evidence="6" id="KW-1185">Reference proteome</keyword>
<gene>
    <name evidence="5" type="ORF">GCM10007359_17700</name>
</gene>
<reference evidence="5 6" key="1">
    <citation type="journal article" date="2014" name="Int. J. Syst. Evol. Microbiol.">
        <title>Complete genome sequence of Corynebacterium casei LMG S-19264T (=DSM 44701T), isolated from a smear-ripened cheese.</title>
        <authorList>
            <consortium name="US DOE Joint Genome Institute (JGI-PGF)"/>
            <person name="Walter F."/>
            <person name="Albersmeier A."/>
            <person name="Kalinowski J."/>
            <person name="Ruckert C."/>
        </authorList>
    </citation>
    <scope>NUCLEOTIDE SEQUENCE [LARGE SCALE GENOMIC DNA]</scope>
    <source>
        <strain evidence="5 6">CCM 8669</strain>
    </source>
</reference>
<comment type="caution">
    <text evidence="5">The sequence shown here is derived from an EMBL/GenBank/DDBJ whole genome shotgun (WGS) entry which is preliminary data.</text>
</comment>
<feature type="domain" description="ABC transporter" evidence="4">
    <location>
        <begin position="20"/>
        <end position="249"/>
    </location>
</feature>
<dbReference type="Gene3D" id="3.40.50.300">
    <property type="entry name" value="P-loop containing nucleotide triphosphate hydrolases"/>
    <property type="match status" value="1"/>
</dbReference>
<evidence type="ECO:0000256" key="2">
    <source>
        <dbReference type="ARBA" id="ARBA00022741"/>
    </source>
</evidence>
<keyword evidence="1" id="KW-0813">Transport</keyword>
<protein>
    <submittedName>
        <fullName evidence="5">ABC transporter ATP-binding protein</fullName>
    </submittedName>
</protein>
<dbReference type="InterPro" id="IPR015854">
    <property type="entry name" value="ABC_transpr_LolD-like"/>
</dbReference>
<dbReference type="Pfam" id="PF00005">
    <property type="entry name" value="ABC_tran"/>
    <property type="match status" value="1"/>
</dbReference>
<dbReference type="GO" id="GO:0005886">
    <property type="term" value="C:plasma membrane"/>
    <property type="evidence" value="ECO:0007669"/>
    <property type="project" value="TreeGrafter"/>
</dbReference>
<evidence type="ECO:0000313" key="6">
    <source>
        <dbReference type="Proteomes" id="UP000600171"/>
    </source>
</evidence>
<dbReference type="InterPro" id="IPR017871">
    <property type="entry name" value="ABC_transporter-like_CS"/>
</dbReference>
<accession>A0A917MUQ2</accession>
<dbReference type="GO" id="GO:0005524">
    <property type="term" value="F:ATP binding"/>
    <property type="evidence" value="ECO:0007669"/>
    <property type="project" value="UniProtKB-KW"/>
</dbReference>
<keyword evidence="3 5" id="KW-0067">ATP-binding</keyword>
<evidence type="ECO:0000313" key="5">
    <source>
        <dbReference type="EMBL" id="GGH64941.1"/>
    </source>
</evidence>
<dbReference type="PROSITE" id="PS00211">
    <property type="entry name" value="ABC_TRANSPORTER_1"/>
    <property type="match status" value="1"/>
</dbReference>
<evidence type="ECO:0000256" key="3">
    <source>
        <dbReference type="ARBA" id="ARBA00022840"/>
    </source>
</evidence>
<dbReference type="InterPro" id="IPR027417">
    <property type="entry name" value="P-loop_NTPase"/>
</dbReference>
<dbReference type="PROSITE" id="PS50893">
    <property type="entry name" value="ABC_TRANSPORTER_2"/>
    <property type="match status" value="1"/>
</dbReference>
<dbReference type="RefSeq" id="WP_188360013.1">
    <property type="nucleotide sequence ID" value="NZ_BMDC01000003.1"/>
</dbReference>
<evidence type="ECO:0000259" key="4">
    <source>
        <dbReference type="PROSITE" id="PS50893"/>
    </source>
</evidence>
<dbReference type="CDD" id="cd03255">
    <property type="entry name" value="ABC_MJ0796_LolCDE_FtsE"/>
    <property type="match status" value="1"/>
</dbReference>
<name>A0A917MUQ2_9MICC</name>
<dbReference type="InterPro" id="IPR017911">
    <property type="entry name" value="MacB-like_ATP-bd"/>
</dbReference>
<dbReference type="EMBL" id="BMDC01000003">
    <property type="protein sequence ID" value="GGH64941.1"/>
    <property type="molecule type" value="Genomic_DNA"/>
</dbReference>
<dbReference type="AlphaFoldDB" id="A0A917MUQ2"/>
<dbReference type="SMART" id="SM00382">
    <property type="entry name" value="AAA"/>
    <property type="match status" value="1"/>
</dbReference>
<dbReference type="SUPFAM" id="SSF52540">
    <property type="entry name" value="P-loop containing nucleoside triphosphate hydrolases"/>
    <property type="match status" value="1"/>
</dbReference>
<evidence type="ECO:0000256" key="1">
    <source>
        <dbReference type="ARBA" id="ARBA00022448"/>
    </source>
</evidence>
<proteinExistence type="predicted"/>
<dbReference type="InterPro" id="IPR003439">
    <property type="entry name" value="ABC_transporter-like_ATP-bd"/>
</dbReference>
<dbReference type="GO" id="GO:0016887">
    <property type="term" value="F:ATP hydrolysis activity"/>
    <property type="evidence" value="ECO:0007669"/>
    <property type="project" value="InterPro"/>
</dbReference>
<organism evidence="5 6">
    <name type="scientific">Rothia aerolata</name>
    <dbReference type="NCBI Taxonomy" id="1812262"/>
    <lineage>
        <taxon>Bacteria</taxon>
        <taxon>Bacillati</taxon>
        <taxon>Actinomycetota</taxon>
        <taxon>Actinomycetes</taxon>
        <taxon>Micrococcales</taxon>
        <taxon>Micrococcaceae</taxon>
        <taxon>Rothia</taxon>
    </lineage>
</organism>
<dbReference type="InterPro" id="IPR003593">
    <property type="entry name" value="AAA+_ATPase"/>
</dbReference>